<feature type="transmembrane region" description="Helical" evidence="2">
    <location>
        <begin position="112"/>
        <end position="135"/>
    </location>
</feature>
<dbReference type="Gene3D" id="1.10.287.1490">
    <property type="match status" value="1"/>
</dbReference>
<sequence>MIEDNTKFYSKVFALAVALVIGLSWTNALDYLAISYVDDALVDAGVAFAIGRGINAAGSVLESLSFSFSFGVGGELSPGEAISPLLDMVEDFSTVMKFAIGSLVLQKLLVEIVGTTLFNILLTISGGVAVASFLLNAAKYQLIAMKTFVTLVVIRFLVVLMAVLSGIASQLFLDERLEQDLNALRQAEASVESISSEPVISDGVRQKLEAEVSVIQSEKDSLASNSNDLKQQLASKKDEIVLLEQEMEQYSVTDTYNPFTSNEDAKETKSELTEAESELSRMEDKLEIVEDNIEEANEQLDILNKRLRGESTGFMGGVSDSISNIGGKISGMADKMSYENLKNSMSDAIDSMLRAMVAFILRSILLPLAFLYLVSKFFKVVWGIDFSEKLKETRGKSNNNLKAQESEL</sequence>
<name>A0ABM6LVZ5_9GAMM</name>
<keyword evidence="2" id="KW-1133">Transmembrane helix</keyword>
<dbReference type="Proteomes" id="UP000197717">
    <property type="component" value="Chromosome"/>
</dbReference>
<accession>A0ABM6LVZ5</accession>
<evidence type="ECO:0000256" key="2">
    <source>
        <dbReference type="SAM" id="Phobius"/>
    </source>
</evidence>
<proteinExistence type="predicted"/>
<dbReference type="RefSeq" id="WP_088769270.1">
    <property type="nucleotide sequence ID" value="NZ_CP022133.1"/>
</dbReference>
<keyword evidence="4" id="KW-1185">Reference proteome</keyword>
<keyword evidence="1" id="KW-0175">Coiled coil</keyword>
<feature type="transmembrane region" description="Helical" evidence="2">
    <location>
        <begin position="352"/>
        <end position="374"/>
    </location>
</feature>
<protein>
    <submittedName>
        <fullName evidence="3">Uncharacterized protein</fullName>
    </submittedName>
</protein>
<evidence type="ECO:0000313" key="4">
    <source>
        <dbReference type="Proteomes" id="UP000197717"/>
    </source>
</evidence>
<dbReference type="EMBL" id="CP022133">
    <property type="protein sequence ID" value="ASG66820.1"/>
    <property type="molecule type" value="Genomic_DNA"/>
</dbReference>
<keyword evidence="2" id="KW-0812">Transmembrane</keyword>
<organism evidence="3 4">
    <name type="scientific">Idiomarina piscisalsi</name>
    <dbReference type="NCBI Taxonomy" id="1096243"/>
    <lineage>
        <taxon>Bacteria</taxon>
        <taxon>Pseudomonadati</taxon>
        <taxon>Pseudomonadota</taxon>
        <taxon>Gammaproteobacteria</taxon>
        <taxon>Alteromonadales</taxon>
        <taxon>Idiomarinaceae</taxon>
        <taxon>Idiomarina</taxon>
    </lineage>
</organism>
<evidence type="ECO:0000256" key="1">
    <source>
        <dbReference type="SAM" id="Coils"/>
    </source>
</evidence>
<feature type="transmembrane region" description="Helical" evidence="2">
    <location>
        <begin position="147"/>
        <end position="173"/>
    </location>
</feature>
<evidence type="ECO:0000313" key="3">
    <source>
        <dbReference type="EMBL" id="ASG66820.1"/>
    </source>
</evidence>
<reference evidence="3 4" key="1">
    <citation type="submission" date="2017-06" db="EMBL/GenBank/DDBJ databases">
        <title>Complete genome sequence of Idiomarina piscisalsi strain 10PY1A isolated from soil of Soudi Arabia.</title>
        <authorList>
            <person name="Kim M.-C."/>
            <person name="Jung B.K."/>
            <person name="Budiyanto F."/>
            <person name="Nzila A."/>
            <person name="Shin J.-H."/>
        </authorList>
    </citation>
    <scope>NUCLEOTIDE SEQUENCE [LARGE SCALE GENOMIC DNA]</scope>
    <source>
        <strain evidence="3 4">10PY1A</strain>
    </source>
</reference>
<feature type="coiled-coil region" evidence="1">
    <location>
        <begin position="177"/>
        <end position="310"/>
    </location>
</feature>
<gene>
    <name evidence="3" type="ORF">CEW91_12030</name>
</gene>
<keyword evidence="2" id="KW-0472">Membrane</keyword>